<gene>
    <name evidence="1" type="ORF">Ga0061064_1916</name>
</gene>
<keyword evidence="2" id="KW-1185">Reference proteome</keyword>
<evidence type="ECO:0000313" key="1">
    <source>
        <dbReference type="EMBL" id="CUA87754.1"/>
    </source>
</evidence>
<dbReference type="RefSeq" id="WP_055439563.1">
    <property type="nucleotide sequence ID" value="NZ_CYHB01000006.1"/>
</dbReference>
<dbReference type="AlphaFoldDB" id="A0A0K6H9U9"/>
<sequence>MRYLLIVAAIISIVVSSPVVGAERKKTPALREQVYSQLARAQQLADDGDLKAGLEVLANVESKLSSMNSYERSMLWNFYGYMYYGQDNIAKAITYFAKVVKEEAIPEALEQTTLFSLAQLALGQGEFEQALDFLAQWEQLVPAEQQQKAWVLKAQALYQKGDYQAALAPISKAIKTVQNKRQIPEENWLVLQRAIYFELGQTAQVAEVLEAMVRYYNKPEYWVQLAGVFGQLGQETKQLAMLETAFQQGFLTKSQDLLNLAQTYFFNDVPFKAGQVMEKALTTGAVEANLRNYKLLAQAWVAARETDKANSALQQAASLSDNGEFDAQRATLLLNAERNQEAINAARAALEKGGLTQPGAMHLVIGMAELNLENFNAALQAFAVAKQFDEAKQSASQWERYAKAEQEQQSRLQELRADMQSSS</sequence>
<dbReference type="Gene3D" id="1.25.40.10">
    <property type="entry name" value="Tetratricopeptide repeat domain"/>
    <property type="match status" value="2"/>
</dbReference>
<dbReference type="Proteomes" id="UP000182598">
    <property type="component" value="Unassembled WGS sequence"/>
</dbReference>
<dbReference type="Pfam" id="PF13432">
    <property type="entry name" value="TPR_16"/>
    <property type="match status" value="2"/>
</dbReference>
<organism evidence="1 2">
    <name type="scientific">Pseudidiomarina woesei</name>
    <dbReference type="NCBI Taxonomy" id="1381080"/>
    <lineage>
        <taxon>Bacteria</taxon>
        <taxon>Pseudomonadati</taxon>
        <taxon>Pseudomonadota</taxon>
        <taxon>Gammaproteobacteria</taxon>
        <taxon>Alteromonadales</taxon>
        <taxon>Idiomarinaceae</taxon>
        <taxon>Pseudidiomarina</taxon>
    </lineage>
</organism>
<name>A0A0K6H9U9_9GAMM</name>
<dbReference type="SUPFAM" id="SSF48452">
    <property type="entry name" value="TPR-like"/>
    <property type="match status" value="2"/>
</dbReference>
<reference evidence="2" key="1">
    <citation type="submission" date="2015-08" db="EMBL/GenBank/DDBJ databases">
        <authorList>
            <person name="Varghese N."/>
        </authorList>
    </citation>
    <scope>NUCLEOTIDE SEQUENCE [LARGE SCALE GENOMIC DNA]</scope>
    <source>
        <strain evidence="2">DSM 27808</strain>
    </source>
</reference>
<dbReference type="OrthoDB" id="5574348at2"/>
<dbReference type="EMBL" id="CYHB01000006">
    <property type="protein sequence ID" value="CUA87754.1"/>
    <property type="molecule type" value="Genomic_DNA"/>
</dbReference>
<protein>
    <submittedName>
        <fullName evidence="1">Anaphase-promoting complex, cyclosome, subunit 3</fullName>
    </submittedName>
</protein>
<evidence type="ECO:0000313" key="2">
    <source>
        <dbReference type="Proteomes" id="UP000182598"/>
    </source>
</evidence>
<proteinExistence type="predicted"/>
<dbReference type="InterPro" id="IPR011990">
    <property type="entry name" value="TPR-like_helical_dom_sf"/>
</dbReference>
<accession>A0A0K6H9U9</accession>